<comment type="caution">
    <text evidence="1">The sequence shown here is derived from an EMBL/GenBank/DDBJ whole genome shotgun (WGS) entry which is preliminary data.</text>
</comment>
<gene>
    <name evidence="1" type="ORF">HanXRQr2_Chr13g0600301</name>
</gene>
<organism evidence="1 2">
    <name type="scientific">Helianthus annuus</name>
    <name type="common">Common sunflower</name>
    <dbReference type="NCBI Taxonomy" id="4232"/>
    <lineage>
        <taxon>Eukaryota</taxon>
        <taxon>Viridiplantae</taxon>
        <taxon>Streptophyta</taxon>
        <taxon>Embryophyta</taxon>
        <taxon>Tracheophyta</taxon>
        <taxon>Spermatophyta</taxon>
        <taxon>Magnoliopsida</taxon>
        <taxon>eudicotyledons</taxon>
        <taxon>Gunneridae</taxon>
        <taxon>Pentapetalae</taxon>
        <taxon>asterids</taxon>
        <taxon>campanulids</taxon>
        <taxon>Asterales</taxon>
        <taxon>Asteraceae</taxon>
        <taxon>Asteroideae</taxon>
        <taxon>Heliantheae alliance</taxon>
        <taxon>Heliantheae</taxon>
        <taxon>Helianthus</taxon>
    </lineage>
</organism>
<reference evidence="1" key="1">
    <citation type="journal article" date="2017" name="Nature">
        <title>The sunflower genome provides insights into oil metabolism, flowering and Asterid evolution.</title>
        <authorList>
            <person name="Badouin H."/>
            <person name="Gouzy J."/>
            <person name="Grassa C.J."/>
            <person name="Murat F."/>
            <person name="Staton S.E."/>
            <person name="Cottret L."/>
            <person name="Lelandais-Briere C."/>
            <person name="Owens G.L."/>
            <person name="Carrere S."/>
            <person name="Mayjonade B."/>
            <person name="Legrand L."/>
            <person name="Gill N."/>
            <person name="Kane N.C."/>
            <person name="Bowers J.E."/>
            <person name="Hubner S."/>
            <person name="Bellec A."/>
            <person name="Berard A."/>
            <person name="Berges H."/>
            <person name="Blanchet N."/>
            <person name="Boniface M.C."/>
            <person name="Brunel D."/>
            <person name="Catrice O."/>
            <person name="Chaidir N."/>
            <person name="Claudel C."/>
            <person name="Donnadieu C."/>
            <person name="Faraut T."/>
            <person name="Fievet G."/>
            <person name="Helmstetter N."/>
            <person name="King M."/>
            <person name="Knapp S.J."/>
            <person name="Lai Z."/>
            <person name="Le Paslier M.C."/>
            <person name="Lippi Y."/>
            <person name="Lorenzon L."/>
            <person name="Mandel J.R."/>
            <person name="Marage G."/>
            <person name="Marchand G."/>
            <person name="Marquand E."/>
            <person name="Bret-Mestries E."/>
            <person name="Morien E."/>
            <person name="Nambeesan S."/>
            <person name="Nguyen T."/>
            <person name="Pegot-Espagnet P."/>
            <person name="Pouilly N."/>
            <person name="Raftis F."/>
            <person name="Sallet E."/>
            <person name="Schiex T."/>
            <person name="Thomas J."/>
            <person name="Vandecasteele C."/>
            <person name="Vares D."/>
            <person name="Vear F."/>
            <person name="Vautrin S."/>
            <person name="Crespi M."/>
            <person name="Mangin B."/>
            <person name="Burke J.M."/>
            <person name="Salse J."/>
            <person name="Munos S."/>
            <person name="Vincourt P."/>
            <person name="Rieseberg L.H."/>
            <person name="Langlade N.B."/>
        </authorList>
    </citation>
    <scope>NUCLEOTIDE SEQUENCE</scope>
    <source>
        <tissue evidence="1">Leaves</tissue>
    </source>
</reference>
<evidence type="ECO:0000313" key="2">
    <source>
        <dbReference type="Proteomes" id="UP000215914"/>
    </source>
</evidence>
<evidence type="ECO:0000313" key="1">
    <source>
        <dbReference type="EMBL" id="KAF5774431.1"/>
    </source>
</evidence>
<accession>A0A9K3HCX4</accession>
<protein>
    <submittedName>
        <fullName evidence="1">Uncharacterized protein</fullName>
    </submittedName>
</protein>
<dbReference type="AlphaFoldDB" id="A0A9K3HCX4"/>
<reference evidence="1" key="2">
    <citation type="submission" date="2020-06" db="EMBL/GenBank/DDBJ databases">
        <title>Helianthus annuus Genome sequencing and assembly Release 2.</title>
        <authorList>
            <person name="Gouzy J."/>
            <person name="Langlade N."/>
            <person name="Munos S."/>
        </authorList>
    </citation>
    <scope>NUCLEOTIDE SEQUENCE</scope>
    <source>
        <tissue evidence="1">Leaves</tissue>
    </source>
</reference>
<keyword evidence="2" id="KW-1185">Reference proteome</keyword>
<sequence length="66" mass="7376">MMDSAVECEATLVVCQKIAVENMWETCNHVCSLSKEVGEDNSVLSKEVGEDNSVLIHFFCCINFFV</sequence>
<dbReference type="Proteomes" id="UP000215914">
    <property type="component" value="Unassembled WGS sequence"/>
</dbReference>
<name>A0A9K3HCX4_HELAN</name>
<dbReference type="EMBL" id="MNCJ02000328">
    <property type="protein sequence ID" value="KAF5774431.1"/>
    <property type="molecule type" value="Genomic_DNA"/>
</dbReference>
<proteinExistence type="predicted"/>
<dbReference type="Gramene" id="mRNA:HanXRQr2_Chr13g0600301">
    <property type="protein sequence ID" value="mRNA:HanXRQr2_Chr13g0600301"/>
    <property type="gene ID" value="HanXRQr2_Chr13g0600301"/>
</dbReference>